<sequence>MMGVCHPGPIAFHIMMMADDHGFCSCVFEHIVKHNAILFLAKVHGQFFLRNGDCTTRSNYPFTSFLISICNTIRRLGITRQPVCPTGLVALDMASTETRATSQMPYKNGKN</sequence>
<evidence type="ECO:0000313" key="2">
    <source>
        <dbReference type="Proteomes" id="UP001054837"/>
    </source>
</evidence>
<gene>
    <name evidence="1" type="ORF">CDAR_44561</name>
</gene>
<name>A0AAV4QRY7_9ARAC</name>
<proteinExistence type="predicted"/>
<reference evidence="1 2" key="1">
    <citation type="submission" date="2021-06" db="EMBL/GenBank/DDBJ databases">
        <title>Caerostris darwini draft genome.</title>
        <authorList>
            <person name="Kono N."/>
            <person name="Arakawa K."/>
        </authorList>
    </citation>
    <scope>NUCLEOTIDE SEQUENCE [LARGE SCALE GENOMIC DNA]</scope>
</reference>
<keyword evidence="2" id="KW-1185">Reference proteome</keyword>
<accession>A0AAV4QRY7</accession>
<dbReference type="EMBL" id="BPLQ01004737">
    <property type="protein sequence ID" value="GIY10368.1"/>
    <property type="molecule type" value="Genomic_DNA"/>
</dbReference>
<comment type="caution">
    <text evidence="1">The sequence shown here is derived from an EMBL/GenBank/DDBJ whole genome shotgun (WGS) entry which is preliminary data.</text>
</comment>
<organism evidence="1 2">
    <name type="scientific">Caerostris darwini</name>
    <dbReference type="NCBI Taxonomy" id="1538125"/>
    <lineage>
        <taxon>Eukaryota</taxon>
        <taxon>Metazoa</taxon>
        <taxon>Ecdysozoa</taxon>
        <taxon>Arthropoda</taxon>
        <taxon>Chelicerata</taxon>
        <taxon>Arachnida</taxon>
        <taxon>Araneae</taxon>
        <taxon>Araneomorphae</taxon>
        <taxon>Entelegynae</taxon>
        <taxon>Araneoidea</taxon>
        <taxon>Araneidae</taxon>
        <taxon>Caerostris</taxon>
    </lineage>
</organism>
<dbReference type="AlphaFoldDB" id="A0AAV4QRY7"/>
<protein>
    <submittedName>
        <fullName evidence="1">Uncharacterized protein</fullName>
    </submittedName>
</protein>
<evidence type="ECO:0000313" key="1">
    <source>
        <dbReference type="EMBL" id="GIY10368.1"/>
    </source>
</evidence>
<dbReference type="Proteomes" id="UP001054837">
    <property type="component" value="Unassembled WGS sequence"/>
</dbReference>